<dbReference type="EMBL" id="LSBJ02000007">
    <property type="protein sequence ID" value="OAQ61495.1"/>
    <property type="molecule type" value="Genomic_DNA"/>
</dbReference>
<name>A0A179F7N7_METCM</name>
<dbReference type="GeneID" id="28858265"/>
<comment type="caution">
    <text evidence="1">The sequence shown here is derived from an EMBL/GenBank/DDBJ whole genome shotgun (WGS) entry which is preliminary data.</text>
</comment>
<sequence>MFNARNFRHVLSFSAGESNNLALGIRHLSVTSDWPPHAKLQPTVRLAKEFSG</sequence>
<keyword evidence="2" id="KW-1185">Reference proteome</keyword>
<protein>
    <submittedName>
        <fullName evidence="1">Uncharacterized protein</fullName>
    </submittedName>
</protein>
<dbReference type="KEGG" id="pchm:VFPPC_16518"/>
<gene>
    <name evidence="1" type="ORF">VFPPC_16518</name>
</gene>
<evidence type="ECO:0000313" key="2">
    <source>
        <dbReference type="Proteomes" id="UP000078397"/>
    </source>
</evidence>
<organism evidence="1 2">
    <name type="scientific">Pochonia chlamydosporia 170</name>
    <dbReference type="NCBI Taxonomy" id="1380566"/>
    <lineage>
        <taxon>Eukaryota</taxon>
        <taxon>Fungi</taxon>
        <taxon>Dikarya</taxon>
        <taxon>Ascomycota</taxon>
        <taxon>Pezizomycotina</taxon>
        <taxon>Sordariomycetes</taxon>
        <taxon>Hypocreomycetidae</taxon>
        <taxon>Hypocreales</taxon>
        <taxon>Clavicipitaceae</taxon>
        <taxon>Pochonia</taxon>
    </lineage>
</organism>
<accession>A0A179F7N7</accession>
<dbReference type="RefSeq" id="XP_018139199.1">
    <property type="nucleotide sequence ID" value="XM_018294271.1"/>
</dbReference>
<evidence type="ECO:0000313" key="1">
    <source>
        <dbReference type="EMBL" id="OAQ61495.1"/>
    </source>
</evidence>
<dbReference type="AlphaFoldDB" id="A0A179F7N7"/>
<dbReference type="Proteomes" id="UP000078397">
    <property type="component" value="Unassembled WGS sequence"/>
</dbReference>
<reference evidence="1 2" key="1">
    <citation type="journal article" date="2016" name="PLoS Pathog.">
        <title>Biosynthesis of antibiotic leucinostatins in bio-control fungus Purpureocillium lilacinum and their inhibition on phytophthora revealed by genome mining.</title>
        <authorList>
            <person name="Wang G."/>
            <person name="Liu Z."/>
            <person name="Lin R."/>
            <person name="Li E."/>
            <person name="Mao Z."/>
            <person name="Ling J."/>
            <person name="Yang Y."/>
            <person name="Yin W.B."/>
            <person name="Xie B."/>
        </authorList>
    </citation>
    <scope>NUCLEOTIDE SEQUENCE [LARGE SCALE GENOMIC DNA]</scope>
    <source>
        <strain evidence="1">170</strain>
    </source>
</reference>
<proteinExistence type="predicted"/>